<evidence type="ECO:0000256" key="9">
    <source>
        <dbReference type="ARBA" id="ARBA00022756"/>
    </source>
</evidence>
<dbReference type="SFLD" id="SFLDG01060">
    <property type="entry name" value="BATS_domain_containing"/>
    <property type="match status" value="1"/>
</dbReference>
<dbReference type="PANTHER" id="PTHR22976">
    <property type="entry name" value="BIOTIN SYNTHASE"/>
    <property type="match status" value="1"/>
</dbReference>
<comment type="function">
    <text evidence="13">Catalyzes the conversion of dethiobiotin (DTB) to biotin by the insertion of a sulfur atom into dethiobiotin via a radical-based mechanism.</text>
</comment>
<dbReference type="Gene3D" id="3.20.20.70">
    <property type="entry name" value="Aldolase class I"/>
    <property type="match status" value="1"/>
</dbReference>
<dbReference type="GO" id="GO:0051537">
    <property type="term" value="F:2 iron, 2 sulfur cluster binding"/>
    <property type="evidence" value="ECO:0007669"/>
    <property type="project" value="UniProtKB-KW"/>
</dbReference>
<keyword evidence="7 13" id="KW-0001">2Fe-2S</keyword>
<comment type="catalytic activity">
    <reaction evidence="12 13">
        <text>(4R,5S)-dethiobiotin + (sulfur carrier)-SH + 2 reduced [2Fe-2S]-[ferredoxin] + 2 S-adenosyl-L-methionine = (sulfur carrier)-H + biotin + 2 5'-deoxyadenosine + 2 L-methionine + 2 oxidized [2Fe-2S]-[ferredoxin]</text>
        <dbReference type="Rhea" id="RHEA:22060"/>
        <dbReference type="Rhea" id="RHEA-COMP:10000"/>
        <dbReference type="Rhea" id="RHEA-COMP:10001"/>
        <dbReference type="Rhea" id="RHEA-COMP:14737"/>
        <dbReference type="Rhea" id="RHEA-COMP:14739"/>
        <dbReference type="ChEBI" id="CHEBI:17319"/>
        <dbReference type="ChEBI" id="CHEBI:29917"/>
        <dbReference type="ChEBI" id="CHEBI:33737"/>
        <dbReference type="ChEBI" id="CHEBI:33738"/>
        <dbReference type="ChEBI" id="CHEBI:57586"/>
        <dbReference type="ChEBI" id="CHEBI:57844"/>
        <dbReference type="ChEBI" id="CHEBI:59789"/>
        <dbReference type="ChEBI" id="CHEBI:64428"/>
        <dbReference type="ChEBI" id="CHEBI:149473"/>
        <dbReference type="EC" id="2.8.1.6"/>
    </reaction>
</comment>
<dbReference type="PROSITE" id="PS51918">
    <property type="entry name" value="RADICAL_SAM"/>
    <property type="match status" value="1"/>
</dbReference>
<gene>
    <name evidence="13 16" type="primary">bioB</name>
    <name evidence="16" type="ORF">H9982_03395</name>
</gene>
<comment type="cofactor">
    <cofactor evidence="13 14">
        <name>[4Fe-4S] cluster</name>
        <dbReference type="ChEBI" id="CHEBI:49883"/>
    </cofactor>
    <text evidence="13 14">Binds 1 [4Fe-4S] cluster. The cluster is coordinated with 3 cysteines and an exchangeable S-adenosyl-L-methionine.</text>
</comment>
<comment type="cofactor">
    <cofactor evidence="13">
        <name>[2Fe-2S] cluster</name>
        <dbReference type="ChEBI" id="CHEBI:190135"/>
    </cofactor>
    <text evidence="13">Binds 1 [2Fe-2S] cluster. The cluster is coordinated with 3 cysteines and 1 arginine.</text>
</comment>
<dbReference type="SMART" id="SM00729">
    <property type="entry name" value="Elp3"/>
    <property type="match status" value="1"/>
</dbReference>
<keyword evidence="8 13" id="KW-0479">Metal-binding</keyword>
<evidence type="ECO:0000256" key="5">
    <source>
        <dbReference type="ARBA" id="ARBA00022679"/>
    </source>
</evidence>
<dbReference type="PANTHER" id="PTHR22976:SF2">
    <property type="entry name" value="BIOTIN SYNTHASE, MITOCHONDRIAL"/>
    <property type="match status" value="1"/>
</dbReference>
<dbReference type="NCBIfam" id="TIGR00433">
    <property type="entry name" value="bioB"/>
    <property type="match status" value="1"/>
</dbReference>
<dbReference type="HAMAP" id="MF_01694">
    <property type="entry name" value="BioB"/>
    <property type="match status" value="1"/>
</dbReference>
<dbReference type="SFLD" id="SFLDS00029">
    <property type="entry name" value="Radical_SAM"/>
    <property type="match status" value="1"/>
</dbReference>
<evidence type="ECO:0000256" key="8">
    <source>
        <dbReference type="ARBA" id="ARBA00022723"/>
    </source>
</evidence>
<evidence type="ECO:0000256" key="6">
    <source>
        <dbReference type="ARBA" id="ARBA00022691"/>
    </source>
</evidence>
<dbReference type="InterPro" id="IPR058240">
    <property type="entry name" value="rSAM_sf"/>
</dbReference>
<dbReference type="SMART" id="SM00876">
    <property type="entry name" value="BATS"/>
    <property type="match status" value="1"/>
</dbReference>
<feature type="binding site" evidence="13 14">
    <location>
        <position position="105"/>
    </location>
    <ligand>
        <name>[2Fe-2S] cluster</name>
        <dbReference type="ChEBI" id="CHEBI:190135"/>
    </ligand>
</feature>
<evidence type="ECO:0000256" key="3">
    <source>
        <dbReference type="ARBA" id="ARBA00012236"/>
    </source>
</evidence>
<feature type="domain" description="Radical SAM core" evidence="15">
    <location>
        <begin position="43"/>
        <end position="272"/>
    </location>
</feature>
<evidence type="ECO:0000256" key="10">
    <source>
        <dbReference type="ARBA" id="ARBA00023004"/>
    </source>
</evidence>
<comment type="caution">
    <text evidence="16">The sequence shown here is derived from an EMBL/GenBank/DDBJ whole genome shotgun (WGS) entry which is preliminary data.</text>
</comment>
<evidence type="ECO:0000256" key="2">
    <source>
        <dbReference type="ARBA" id="ARBA00010765"/>
    </source>
</evidence>
<name>A0A9D1VQS0_9BACT</name>
<dbReference type="InterPro" id="IPR024177">
    <property type="entry name" value="Biotin_synthase"/>
</dbReference>
<dbReference type="GO" id="GO:0009102">
    <property type="term" value="P:biotin biosynthetic process"/>
    <property type="evidence" value="ECO:0007669"/>
    <property type="project" value="UniProtKB-UniRule"/>
</dbReference>
<dbReference type="SUPFAM" id="SSF102114">
    <property type="entry name" value="Radical SAM enzymes"/>
    <property type="match status" value="1"/>
</dbReference>
<evidence type="ECO:0000259" key="15">
    <source>
        <dbReference type="PROSITE" id="PS51918"/>
    </source>
</evidence>
<dbReference type="Proteomes" id="UP000824246">
    <property type="component" value="Unassembled WGS sequence"/>
</dbReference>
<dbReference type="InterPro" id="IPR010722">
    <property type="entry name" value="BATS_dom"/>
</dbReference>
<keyword evidence="10 13" id="KW-0408">Iron</keyword>
<feature type="binding site" evidence="13 14">
    <location>
        <position position="137"/>
    </location>
    <ligand>
        <name>[2Fe-2S] cluster</name>
        <dbReference type="ChEBI" id="CHEBI:190135"/>
    </ligand>
</feature>
<dbReference type="GO" id="GO:0051539">
    <property type="term" value="F:4 iron, 4 sulfur cluster binding"/>
    <property type="evidence" value="ECO:0007669"/>
    <property type="project" value="UniProtKB-KW"/>
</dbReference>
<comment type="pathway">
    <text evidence="1 13">Cofactor biosynthesis; biotin biosynthesis; biotin from 7,8-diaminononanoate: step 2/2.</text>
</comment>
<sequence>MIEKSKEKVLAGGSITFAEASTLYSSDNMDALLAAADEIRLQRVGNNIDTCCIVNARSGKCSENCKWCAQSAHYATHIHEYERVSDDEAMAVAQASARQGVARYSLVTSGRRMTAKELPPFCEIYRRVKESTGLYLCASMGLLGKEELQMLYDAGVRRYHCNLETASSYFPALCSTHTSEQKKQTIRWAREVGMEICSGGIIGMGETVEQRIELAFELRELQVASVPVNILSPIPGTPLETTPLLDEESILRTIAVYRFVLPDAVIRFAGGRMRLSEEAQLRALRGGLNGALVGDLLTTVGNGVEQDSKLFAQAGYRWVK</sequence>
<dbReference type="EC" id="2.8.1.6" evidence="3 13"/>
<keyword evidence="5 13" id="KW-0808">Transferase</keyword>
<feature type="binding site" evidence="13 14">
    <location>
        <position position="267"/>
    </location>
    <ligand>
        <name>[2Fe-2S] cluster</name>
        <dbReference type="ChEBI" id="CHEBI:190135"/>
    </ligand>
</feature>
<dbReference type="InterPro" id="IPR006638">
    <property type="entry name" value="Elp3/MiaA/NifB-like_rSAM"/>
</dbReference>
<feature type="binding site" evidence="13 14">
    <location>
        <position position="68"/>
    </location>
    <ligand>
        <name>[4Fe-4S] cluster</name>
        <dbReference type="ChEBI" id="CHEBI:49883"/>
        <note>4Fe-4S-S-AdoMet</note>
    </ligand>
</feature>
<evidence type="ECO:0000313" key="16">
    <source>
        <dbReference type="EMBL" id="HIX45245.1"/>
    </source>
</evidence>
<feature type="binding site" evidence="13 14">
    <location>
        <position position="61"/>
    </location>
    <ligand>
        <name>[4Fe-4S] cluster</name>
        <dbReference type="ChEBI" id="CHEBI:49883"/>
        <note>4Fe-4S-S-AdoMet</note>
    </ligand>
</feature>
<feature type="binding site" evidence="13 14">
    <location>
        <position position="65"/>
    </location>
    <ligand>
        <name>[4Fe-4S] cluster</name>
        <dbReference type="ChEBI" id="CHEBI:49883"/>
        <note>4Fe-4S-S-AdoMet</note>
    </ligand>
</feature>
<evidence type="ECO:0000256" key="11">
    <source>
        <dbReference type="ARBA" id="ARBA00023014"/>
    </source>
</evidence>
<comment type="subunit">
    <text evidence="13">Homodimer.</text>
</comment>
<dbReference type="Pfam" id="PF04055">
    <property type="entry name" value="Radical_SAM"/>
    <property type="match status" value="1"/>
</dbReference>
<dbReference type="GO" id="GO:0005506">
    <property type="term" value="F:iron ion binding"/>
    <property type="evidence" value="ECO:0007669"/>
    <property type="project" value="UniProtKB-UniRule"/>
</dbReference>
<dbReference type="InterPro" id="IPR002684">
    <property type="entry name" value="Biotin_synth/BioAB"/>
</dbReference>
<dbReference type="EMBL" id="DXFB01000089">
    <property type="protein sequence ID" value="HIX45245.1"/>
    <property type="molecule type" value="Genomic_DNA"/>
</dbReference>
<protein>
    <recommendedName>
        <fullName evidence="3 13">Biotin synthase</fullName>
        <ecNumber evidence="3 13">2.8.1.6</ecNumber>
    </recommendedName>
</protein>
<dbReference type="SFLD" id="SFLDG01278">
    <property type="entry name" value="biotin_synthase_like"/>
    <property type="match status" value="1"/>
</dbReference>
<comment type="similarity">
    <text evidence="2 13">Belongs to the radical SAM superfamily. Biotin synthase family.</text>
</comment>
<feature type="binding site" evidence="13 14">
    <location>
        <position position="197"/>
    </location>
    <ligand>
        <name>[2Fe-2S] cluster</name>
        <dbReference type="ChEBI" id="CHEBI:190135"/>
    </ligand>
</feature>
<keyword evidence="6 13" id="KW-0949">S-adenosyl-L-methionine</keyword>
<dbReference type="Pfam" id="PF06968">
    <property type="entry name" value="BATS"/>
    <property type="match status" value="1"/>
</dbReference>
<reference evidence="16" key="1">
    <citation type="journal article" date="2021" name="PeerJ">
        <title>Extensive microbial diversity within the chicken gut microbiome revealed by metagenomics and culture.</title>
        <authorList>
            <person name="Gilroy R."/>
            <person name="Ravi A."/>
            <person name="Getino M."/>
            <person name="Pursley I."/>
            <person name="Horton D.L."/>
            <person name="Alikhan N.F."/>
            <person name="Baker D."/>
            <person name="Gharbi K."/>
            <person name="Hall N."/>
            <person name="Watson M."/>
            <person name="Adriaenssens E.M."/>
            <person name="Foster-Nyarko E."/>
            <person name="Jarju S."/>
            <person name="Secka A."/>
            <person name="Antonio M."/>
            <person name="Oren A."/>
            <person name="Chaudhuri R.R."/>
            <person name="La Ragione R."/>
            <person name="Hildebrand F."/>
            <person name="Pallen M.J."/>
        </authorList>
    </citation>
    <scope>NUCLEOTIDE SEQUENCE</scope>
    <source>
        <strain evidence="16">ChiHjej12B11-16260</strain>
    </source>
</reference>
<dbReference type="GO" id="GO:0004076">
    <property type="term" value="F:biotin synthase activity"/>
    <property type="evidence" value="ECO:0007669"/>
    <property type="project" value="UniProtKB-UniRule"/>
</dbReference>
<keyword evidence="9 13" id="KW-0093">Biotin biosynthesis</keyword>
<evidence type="ECO:0000256" key="13">
    <source>
        <dbReference type="HAMAP-Rule" id="MF_01694"/>
    </source>
</evidence>
<evidence type="ECO:0000256" key="4">
    <source>
        <dbReference type="ARBA" id="ARBA00022485"/>
    </source>
</evidence>
<keyword evidence="11 13" id="KW-0411">Iron-sulfur</keyword>
<evidence type="ECO:0000256" key="7">
    <source>
        <dbReference type="ARBA" id="ARBA00022714"/>
    </source>
</evidence>
<comment type="cofactor">
    <cofactor evidence="14">
        <name>[2Fe-2S] cluster</name>
        <dbReference type="ChEBI" id="CHEBI:190135"/>
    </cofactor>
    <text evidence="14">Binds 1 [2Fe-2S] cluster. The cluster is coordinated with 3 cysteines and 1 arginine.</text>
</comment>
<proteinExistence type="inferred from homology"/>
<reference evidence="16" key="2">
    <citation type="submission" date="2021-04" db="EMBL/GenBank/DDBJ databases">
        <authorList>
            <person name="Gilroy R."/>
        </authorList>
    </citation>
    <scope>NUCLEOTIDE SEQUENCE</scope>
    <source>
        <strain evidence="16">ChiHjej12B11-16260</strain>
    </source>
</reference>
<evidence type="ECO:0000256" key="1">
    <source>
        <dbReference type="ARBA" id="ARBA00004942"/>
    </source>
</evidence>
<keyword evidence="4 13" id="KW-0004">4Fe-4S</keyword>
<organism evidence="16 17">
    <name type="scientific">Candidatus Barnesiella excrementipullorum</name>
    <dbReference type="NCBI Taxonomy" id="2838479"/>
    <lineage>
        <taxon>Bacteria</taxon>
        <taxon>Pseudomonadati</taxon>
        <taxon>Bacteroidota</taxon>
        <taxon>Bacteroidia</taxon>
        <taxon>Bacteroidales</taxon>
        <taxon>Barnesiellaceae</taxon>
        <taxon>Barnesiella</taxon>
    </lineage>
</organism>
<evidence type="ECO:0000313" key="17">
    <source>
        <dbReference type="Proteomes" id="UP000824246"/>
    </source>
</evidence>
<dbReference type="InterPro" id="IPR013785">
    <property type="entry name" value="Aldolase_TIM"/>
</dbReference>
<dbReference type="PIRSF" id="PIRSF001619">
    <property type="entry name" value="Biotin_synth"/>
    <property type="match status" value="1"/>
</dbReference>
<accession>A0A9D1VQS0</accession>
<dbReference type="InterPro" id="IPR007197">
    <property type="entry name" value="rSAM"/>
</dbReference>
<evidence type="ECO:0000256" key="12">
    <source>
        <dbReference type="ARBA" id="ARBA00051157"/>
    </source>
</evidence>
<dbReference type="AlphaFoldDB" id="A0A9D1VQS0"/>
<dbReference type="CDD" id="cd01335">
    <property type="entry name" value="Radical_SAM"/>
    <property type="match status" value="1"/>
</dbReference>
<evidence type="ECO:0000256" key="14">
    <source>
        <dbReference type="PIRSR" id="PIRSR001619-1"/>
    </source>
</evidence>